<keyword evidence="2" id="KW-0963">Cytoplasm</keyword>
<organism evidence="7 8">
    <name type="scientific">Nitrospirillum amazonense</name>
    <dbReference type="NCBI Taxonomy" id="28077"/>
    <lineage>
        <taxon>Bacteria</taxon>
        <taxon>Pseudomonadati</taxon>
        <taxon>Pseudomonadota</taxon>
        <taxon>Alphaproteobacteria</taxon>
        <taxon>Rhodospirillales</taxon>
        <taxon>Azospirillaceae</taxon>
        <taxon>Nitrospirillum</taxon>
    </lineage>
</organism>
<reference evidence="7 8" key="1">
    <citation type="submission" date="2019-06" db="EMBL/GenBank/DDBJ databases">
        <title>Genomic Encyclopedia of Type Strains, Phase IV (KMG-V): Genome sequencing to study the core and pangenomes of soil and plant-associated prokaryotes.</title>
        <authorList>
            <person name="Whitman W."/>
        </authorList>
    </citation>
    <scope>NUCLEOTIDE SEQUENCE [LARGE SCALE GENOMIC DNA]</scope>
    <source>
        <strain evidence="7 8">BR 11622</strain>
    </source>
</reference>
<keyword evidence="4" id="KW-0238">DNA-binding</keyword>
<dbReference type="InterPro" id="IPR009061">
    <property type="entry name" value="DNA-bd_dom_put_sf"/>
</dbReference>
<dbReference type="Pfam" id="PF09278">
    <property type="entry name" value="MerR-DNA-bind"/>
    <property type="match status" value="1"/>
</dbReference>
<name>A0A560HEM1_9PROT</name>
<evidence type="ECO:0000259" key="6">
    <source>
        <dbReference type="PROSITE" id="PS50937"/>
    </source>
</evidence>
<gene>
    <name evidence="7" type="ORF">FBZ90_103399</name>
</gene>
<evidence type="ECO:0000313" key="7">
    <source>
        <dbReference type="EMBL" id="TWB44491.1"/>
    </source>
</evidence>
<keyword evidence="8" id="KW-1185">Reference proteome</keyword>
<proteinExistence type="predicted"/>
<accession>A0A560HEM1</accession>
<dbReference type="Proteomes" id="UP000315751">
    <property type="component" value="Unassembled WGS sequence"/>
</dbReference>
<dbReference type="PROSITE" id="PS50937">
    <property type="entry name" value="HTH_MERR_2"/>
    <property type="match status" value="1"/>
</dbReference>
<evidence type="ECO:0000256" key="4">
    <source>
        <dbReference type="ARBA" id="ARBA00023125"/>
    </source>
</evidence>
<dbReference type="Pfam" id="PF00376">
    <property type="entry name" value="MerR"/>
    <property type="match status" value="1"/>
</dbReference>
<evidence type="ECO:0000256" key="5">
    <source>
        <dbReference type="ARBA" id="ARBA00023163"/>
    </source>
</evidence>
<feature type="domain" description="HTH merR-type" evidence="6">
    <location>
        <begin position="1"/>
        <end position="69"/>
    </location>
</feature>
<sequence length="148" mass="16536">MNIGQAAKASGVSVKMIRYYDEVGLVRPSGRSEGNYREYEAREVNELRFVRRARGLGFDMAEIGQLLSLWRDRDRSSREVKSIAQRHLDDLDSRIREMQAMADTLRHLAHCCAGDDRPDCPILEDLGGEDLGGDDLVGPAPHAAHTTL</sequence>
<keyword evidence="5" id="KW-0804">Transcription</keyword>
<dbReference type="PANTHER" id="PTHR30204">
    <property type="entry name" value="REDOX-CYCLING DRUG-SENSING TRANSCRIPTIONAL ACTIVATOR SOXR"/>
    <property type="match status" value="1"/>
</dbReference>
<dbReference type="GO" id="GO:0045893">
    <property type="term" value="P:positive regulation of DNA-templated transcription"/>
    <property type="evidence" value="ECO:0007669"/>
    <property type="project" value="InterPro"/>
</dbReference>
<dbReference type="InterPro" id="IPR000551">
    <property type="entry name" value="MerR-type_HTH_dom"/>
</dbReference>
<dbReference type="SUPFAM" id="SSF46955">
    <property type="entry name" value="Putative DNA-binding domain"/>
    <property type="match status" value="1"/>
</dbReference>
<comment type="caution">
    <text evidence="7">The sequence shown here is derived from an EMBL/GenBank/DDBJ whole genome shotgun (WGS) entry which is preliminary data.</text>
</comment>
<dbReference type="RefSeq" id="WP_145730346.1">
    <property type="nucleotide sequence ID" value="NZ_VITR01000003.1"/>
</dbReference>
<dbReference type="GO" id="GO:0003677">
    <property type="term" value="F:DNA binding"/>
    <property type="evidence" value="ECO:0007669"/>
    <property type="project" value="UniProtKB-KW"/>
</dbReference>
<evidence type="ECO:0000256" key="3">
    <source>
        <dbReference type="ARBA" id="ARBA00023015"/>
    </source>
</evidence>
<dbReference type="GO" id="GO:0005507">
    <property type="term" value="F:copper ion binding"/>
    <property type="evidence" value="ECO:0007669"/>
    <property type="project" value="InterPro"/>
</dbReference>
<dbReference type="InterPro" id="IPR011789">
    <property type="entry name" value="CueR"/>
</dbReference>
<dbReference type="GO" id="GO:0003700">
    <property type="term" value="F:DNA-binding transcription factor activity"/>
    <property type="evidence" value="ECO:0007669"/>
    <property type="project" value="InterPro"/>
</dbReference>
<protein>
    <submittedName>
        <fullName evidence="7">Cu(I)-responsive transcriptional regulator</fullName>
    </submittedName>
</protein>
<dbReference type="SMART" id="SM00422">
    <property type="entry name" value="HTH_MERR"/>
    <property type="match status" value="1"/>
</dbReference>
<evidence type="ECO:0000256" key="1">
    <source>
        <dbReference type="ARBA" id="ARBA00004496"/>
    </source>
</evidence>
<dbReference type="InterPro" id="IPR047057">
    <property type="entry name" value="MerR_fam"/>
</dbReference>
<dbReference type="InterPro" id="IPR015358">
    <property type="entry name" value="Tscrpt_reg_MerR_DNA-bd"/>
</dbReference>
<evidence type="ECO:0000313" key="8">
    <source>
        <dbReference type="Proteomes" id="UP000315751"/>
    </source>
</evidence>
<evidence type="ECO:0000256" key="2">
    <source>
        <dbReference type="ARBA" id="ARBA00022490"/>
    </source>
</evidence>
<keyword evidence="3" id="KW-0805">Transcription regulation</keyword>
<comment type="subcellular location">
    <subcellularLocation>
        <location evidence="1">Cytoplasm</location>
    </subcellularLocation>
</comment>
<dbReference type="NCBIfam" id="TIGR02044">
    <property type="entry name" value="CueR"/>
    <property type="match status" value="1"/>
</dbReference>
<dbReference type="PRINTS" id="PR00040">
    <property type="entry name" value="HTHMERR"/>
</dbReference>
<dbReference type="CDD" id="cd01108">
    <property type="entry name" value="HTH_CueR"/>
    <property type="match status" value="1"/>
</dbReference>
<dbReference type="GO" id="GO:0005737">
    <property type="term" value="C:cytoplasm"/>
    <property type="evidence" value="ECO:0007669"/>
    <property type="project" value="UniProtKB-SubCell"/>
</dbReference>
<dbReference type="EMBL" id="VITR01000003">
    <property type="protein sequence ID" value="TWB44491.1"/>
    <property type="molecule type" value="Genomic_DNA"/>
</dbReference>
<dbReference type="OrthoDB" id="9802944at2"/>
<dbReference type="PROSITE" id="PS00552">
    <property type="entry name" value="HTH_MERR_1"/>
    <property type="match status" value="1"/>
</dbReference>
<dbReference type="PANTHER" id="PTHR30204:SF94">
    <property type="entry name" value="HEAVY METAL-DEPENDENT TRANSCRIPTIONAL REGULATOR HI_0293-RELATED"/>
    <property type="match status" value="1"/>
</dbReference>
<dbReference type="AlphaFoldDB" id="A0A560HEM1"/>
<dbReference type="Gene3D" id="1.10.1660.10">
    <property type="match status" value="1"/>
</dbReference>